<dbReference type="InterPro" id="IPR018905">
    <property type="entry name" value="A-galactase_NEW3"/>
</dbReference>
<dbReference type="FunFam" id="2.60.40.1180:FF:000008">
    <property type="entry name" value="Alpha-galactosidase"/>
    <property type="match status" value="1"/>
</dbReference>
<dbReference type="Gene3D" id="3.20.20.70">
    <property type="entry name" value="Aldolase class I"/>
    <property type="match status" value="1"/>
</dbReference>
<evidence type="ECO:0000256" key="6">
    <source>
        <dbReference type="ARBA" id="ARBA00023157"/>
    </source>
</evidence>
<keyword evidence="7 8" id="KW-0326">Glycosidase</keyword>
<evidence type="ECO:0000256" key="4">
    <source>
        <dbReference type="ARBA" id="ARBA00022729"/>
    </source>
</evidence>
<dbReference type="InterPro" id="IPR017853">
    <property type="entry name" value="GH"/>
</dbReference>
<dbReference type="InterPro" id="IPR002241">
    <property type="entry name" value="Glyco_hydro_27"/>
</dbReference>
<dbReference type="GO" id="GO:0004557">
    <property type="term" value="F:alpha-galactosidase activity"/>
    <property type="evidence" value="ECO:0007669"/>
    <property type="project" value="UniProtKB-EC"/>
</dbReference>
<reference evidence="11 12" key="1">
    <citation type="submission" date="2016-04" db="EMBL/GenBank/DDBJ databases">
        <title>Complete genome sequence and analysis of deep-sea sediment isolate, Amycolatopsis sp. WP1.</title>
        <authorList>
            <person name="Wang H."/>
            <person name="Chen S."/>
            <person name="Wu Q."/>
        </authorList>
    </citation>
    <scope>NUCLEOTIDE SEQUENCE [LARGE SCALE GENOMIC DNA]</scope>
    <source>
        <strain evidence="11 12">WP1</strain>
    </source>
</reference>
<evidence type="ECO:0000256" key="7">
    <source>
        <dbReference type="ARBA" id="ARBA00023295"/>
    </source>
</evidence>
<dbReference type="Pfam" id="PF17801">
    <property type="entry name" value="Melibiase_C"/>
    <property type="match status" value="1"/>
</dbReference>
<dbReference type="SUPFAM" id="SSF51011">
    <property type="entry name" value="Glycosyl hydrolase domain"/>
    <property type="match status" value="1"/>
</dbReference>
<dbReference type="Pfam" id="PF08305">
    <property type="entry name" value="NPCBM"/>
    <property type="match status" value="1"/>
</dbReference>
<keyword evidence="5 8" id="KW-0378">Hydrolase</keyword>
<dbReference type="AlphaFoldDB" id="A0A344LKF5"/>
<evidence type="ECO:0000256" key="8">
    <source>
        <dbReference type="RuleBase" id="RU361168"/>
    </source>
</evidence>
<dbReference type="GO" id="GO:0016052">
    <property type="term" value="P:carbohydrate catabolic process"/>
    <property type="evidence" value="ECO:0007669"/>
    <property type="project" value="UniProtKB-ARBA"/>
</dbReference>
<keyword evidence="12" id="KW-1185">Reference proteome</keyword>
<dbReference type="Gene3D" id="2.60.120.1060">
    <property type="entry name" value="NPCBM/NEW2 domain"/>
    <property type="match status" value="1"/>
</dbReference>
<dbReference type="EC" id="3.2.1.22" evidence="3 8"/>
<dbReference type="FunFam" id="3.20.20.70:FF:000202">
    <property type="entry name" value="Alpha-galactosidase"/>
    <property type="match status" value="1"/>
</dbReference>
<dbReference type="PRINTS" id="PR00740">
    <property type="entry name" value="GLHYDRLASE27"/>
</dbReference>
<sequence length="662" mass="70294">MAAALALCAGFALPVAGTAATAVTEPAGDGLALTPPMGFNNWNSTHCDGTFNETMIRDIADIFVSKGLKEAGYTYVNLDDCWALPERAPNGDLVPDPVRFPGGIKALADYVHGKGLKFGIYSSAGTKTCHEAGFPGALGHEQRDANLFASWGVDYLKYDNCNNQGINAVERYTKMRDALRATGRPIVFSICEWGMNKPWEWGKGVGHLWRTTIDINDSWASMLSILKQNMVRADHAGPGHWNDPDMLEVGNGGMTGTEYRTHFSLWSMMAAPLLIGTDLREASQETFDILGNQDVIAVDQDPLGVQGRPIRSANGLHVFVKPLAGGDKAVALFNENDTPARISTTAAELGLPQSSGYRLRDLWAHTDAHTAGTISAMVPAHGTAMYRIGADRHWFQYPPALDAAAEVELSYAGALPVVAPGTPAAYTTTLGNSGGAPVSEVRARLLAPADWSVRATSEAAATVLRGNEQFHTTWEVTPPPGTPPGRYPVSAVFDYVNPRSGTPGTLTHVAEAVVPEVPQTGTRYLSDVLWLRSSNGWGPVEKDTTNGERAAGDGGPITLRGVTYAKGLGTHAQSSVEYFTGGSCAEVRALVGVDDGKNGSVTFEVWADGERVYDSGVLTPADPARTLVADVTGAAAVRLVATDAGNGITNDHADWAELTLTC</sequence>
<dbReference type="Gene3D" id="2.60.40.1180">
    <property type="entry name" value="Golgi alpha-mannosidase II"/>
    <property type="match status" value="1"/>
</dbReference>
<dbReference type="InterPro" id="IPR008979">
    <property type="entry name" value="Galactose-bd-like_sf"/>
</dbReference>
<evidence type="ECO:0000313" key="11">
    <source>
        <dbReference type="EMBL" id="AXB48529.1"/>
    </source>
</evidence>
<dbReference type="InterPro" id="IPR013780">
    <property type="entry name" value="Glyco_hydro_b"/>
</dbReference>
<evidence type="ECO:0000313" key="12">
    <source>
        <dbReference type="Proteomes" id="UP000250434"/>
    </source>
</evidence>
<dbReference type="CDD" id="cd14792">
    <property type="entry name" value="GH27"/>
    <property type="match status" value="1"/>
</dbReference>
<dbReference type="InterPro" id="IPR041233">
    <property type="entry name" value="Melibiase_C"/>
</dbReference>
<dbReference type="Pfam" id="PF10633">
    <property type="entry name" value="NPCBM_assoc"/>
    <property type="match status" value="1"/>
</dbReference>
<evidence type="ECO:0000256" key="1">
    <source>
        <dbReference type="ARBA" id="ARBA00001255"/>
    </source>
</evidence>
<evidence type="ECO:0000256" key="3">
    <source>
        <dbReference type="ARBA" id="ARBA00012755"/>
    </source>
</evidence>
<comment type="catalytic activity">
    <reaction evidence="1 8">
        <text>Hydrolysis of terminal, non-reducing alpha-D-galactose residues in alpha-D-galactosides, including galactose oligosaccharides, galactomannans and galactolipids.</text>
        <dbReference type="EC" id="3.2.1.22"/>
    </reaction>
</comment>
<accession>A0A344LKF5</accession>
<dbReference type="InterPro" id="IPR013222">
    <property type="entry name" value="Glyco_hyd_98_carb-bd"/>
</dbReference>
<evidence type="ECO:0000256" key="9">
    <source>
        <dbReference type="SAM" id="SignalP"/>
    </source>
</evidence>
<dbReference type="InterPro" id="IPR038637">
    <property type="entry name" value="NPCBM_sf"/>
</dbReference>
<proteinExistence type="inferred from homology"/>
<dbReference type="PANTHER" id="PTHR11452">
    <property type="entry name" value="ALPHA-GALACTOSIDASE/ALPHA-N-ACETYLGALACTOSAMINIDASE"/>
    <property type="match status" value="1"/>
</dbReference>
<dbReference type="SUPFAM" id="SSF49785">
    <property type="entry name" value="Galactose-binding domain-like"/>
    <property type="match status" value="1"/>
</dbReference>
<dbReference type="Proteomes" id="UP000250434">
    <property type="component" value="Chromosome"/>
</dbReference>
<dbReference type="KEGG" id="aab:A4R43_15645"/>
<comment type="similarity">
    <text evidence="2 8">Belongs to the glycosyl hydrolase 27 family.</text>
</comment>
<feature type="chain" id="PRO_5038829315" description="Alpha-galactosidase" evidence="9">
    <location>
        <begin position="20"/>
        <end position="662"/>
    </location>
</feature>
<dbReference type="InterPro" id="IPR013785">
    <property type="entry name" value="Aldolase_TIM"/>
</dbReference>
<feature type="domain" description="Glycosyl hydrolase family 98 putative carbohydrate-binding module" evidence="10">
    <location>
        <begin position="519"/>
        <end position="662"/>
    </location>
</feature>
<dbReference type="SUPFAM" id="SSF51445">
    <property type="entry name" value="(Trans)glycosidases"/>
    <property type="match status" value="1"/>
</dbReference>
<name>A0A344LKF5_9PSEU</name>
<keyword evidence="4 9" id="KW-0732">Signal</keyword>
<evidence type="ECO:0000259" key="10">
    <source>
        <dbReference type="SMART" id="SM00776"/>
    </source>
</evidence>
<dbReference type="EMBL" id="CP015163">
    <property type="protein sequence ID" value="AXB48529.1"/>
    <property type="molecule type" value="Genomic_DNA"/>
</dbReference>
<protein>
    <recommendedName>
        <fullName evidence="3 8">Alpha-galactosidase</fullName>
        <ecNumber evidence="3 8">3.2.1.22</ecNumber>
    </recommendedName>
    <alternativeName>
        <fullName evidence="8">Melibiase</fullName>
    </alternativeName>
</protein>
<gene>
    <name evidence="11" type="ORF">A4R43_15645</name>
</gene>
<organism evidence="11 12">
    <name type="scientific">Amycolatopsis albispora</name>
    <dbReference type="NCBI Taxonomy" id="1804986"/>
    <lineage>
        <taxon>Bacteria</taxon>
        <taxon>Bacillati</taxon>
        <taxon>Actinomycetota</taxon>
        <taxon>Actinomycetes</taxon>
        <taxon>Pseudonocardiales</taxon>
        <taxon>Pseudonocardiaceae</taxon>
        <taxon>Amycolatopsis</taxon>
    </lineage>
</organism>
<dbReference type="Pfam" id="PF16499">
    <property type="entry name" value="Melibiase_2"/>
    <property type="match status" value="1"/>
</dbReference>
<evidence type="ECO:0000256" key="5">
    <source>
        <dbReference type="ARBA" id="ARBA00022801"/>
    </source>
</evidence>
<keyword evidence="6 8" id="KW-1015">Disulfide bond</keyword>
<feature type="signal peptide" evidence="9">
    <location>
        <begin position="1"/>
        <end position="19"/>
    </location>
</feature>
<evidence type="ECO:0000256" key="2">
    <source>
        <dbReference type="ARBA" id="ARBA00009743"/>
    </source>
</evidence>
<dbReference type="PANTHER" id="PTHR11452:SF75">
    <property type="entry name" value="ALPHA-GALACTOSIDASE MEL1"/>
    <property type="match status" value="1"/>
</dbReference>
<dbReference type="SMART" id="SM00776">
    <property type="entry name" value="NPCBM"/>
    <property type="match status" value="1"/>
</dbReference>